<dbReference type="EMBL" id="AUPC02000149">
    <property type="protein sequence ID" value="POG68672.1"/>
    <property type="molecule type" value="Genomic_DNA"/>
</dbReference>
<name>A0A2P4PTF7_RHIID</name>
<sequence length="62" mass="7329">MVKRLHQKIISSKHNPDVRWLQTKRVLGTESIVSSLHADLERSPPESIHNYSKHCWVAWWLV</sequence>
<keyword evidence="2" id="KW-1185">Reference proteome</keyword>
<organism evidence="1 2">
    <name type="scientific">Rhizophagus irregularis (strain DAOM 181602 / DAOM 197198 / MUCL 43194)</name>
    <name type="common">Arbuscular mycorrhizal fungus</name>
    <name type="synonym">Glomus intraradices</name>
    <dbReference type="NCBI Taxonomy" id="747089"/>
    <lineage>
        <taxon>Eukaryota</taxon>
        <taxon>Fungi</taxon>
        <taxon>Fungi incertae sedis</taxon>
        <taxon>Mucoromycota</taxon>
        <taxon>Glomeromycotina</taxon>
        <taxon>Glomeromycetes</taxon>
        <taxon>Glomerales</taxon>
        <taxon>Glomeraceae</taxon>
        <taxon>Rhizophagus</taxon>
    </lineage>
</organism>
<protein>
    <submittedName>
        <fullName evidence="1">Uncharacterized protein</fullName>
    </submittedName>
</protein>
<accession>A0A2P4PTF7</accession>
<reference evidence="1 2" key="2">
    <citation type="journal article" date="2018" name="New Phytol.">
        <title>High intraspecific genome diversity in the model arbuscular mycorrhizal symbiont Rhizophagus irregularis.</title>
        <authorList>
            <person name="Chen E.C.H."/>
            <person name="Morin E."/>
            <person name="Beaudet D."/>
            <person name="Noel J."/>
            <person name="Yildirir G."/>
            <person name="Ndikumana S."/>
            <person name="Charron P."/>
            <person name="St-Onge C."/>
            <person name="Giorgi J."/>
            <person name="Kruger M."/>
            <person name="Marton T."/>
            <person name="Ropars J."/>
            <person name="Grigoriev I.V."/>
            <person name="Hainaut M."/>
            <person name="Henrissat B."/>
            <person name="Roux C."/>
            <person name="Martin F."/>
            <person name="Corradi N."/>
        </authorList>
    </citation>
    <scope>NUCLEOTIDE SEQUENCE [LARGE SCALE GENOMIC DNA]</scope>
    <source>
        <strain evidence="1 2">DAOM 197198</strain>
    </source>
</reference>
<reference evidence="1 2" key="1">
    <citation type="journal article" date="2013" name="Proc. Natl. Acad. Sci. U.S.A.">
        <title>Genome of an arbuscular mycorrhizal fungus provides insight into the oldest plant symbiosis.</title>
        <authorList>
            <person name="Tisserant E."/>
            <person name="Malbreil M."/>
            <person name="Kuo A."/>
            <person name="Kohler A."/>
            <person name="Symeonidi A."/>
            <person name="Balestrini R."/>
            <person name="Charron P."/>
            <person name="Duensing N."/>
            <person name="Frei Dit Frey N."/>
            <person name="Gianinazzi-Pearson V."/>
            <person name="Gilbert L.B."/>
            <person name="Handa Y."/>
            <person name="Herr J.R."/>
            <person name="Hijri M."/>
            <person name="Koul R."/>
            <person name="Kawaguchi M."/>
            <person name="Krajinski F."/>
            <person name="Lammers P.J."/>
            <person name="Masclaux F.G."/>
            <person name="Murat C."/>
            <person name="Morin E."/>
            <person name="Ndikumana S."/>
            <person name="Pagni M."/>
            <person name="Petitpierre D."/>
            <person name="Requena N."/>
            <person name="Rosikiewicz P."/>
            <person name="Riley R."/>
            <person name="Saito K."/>
            <person name="San Clemente H."/>
            <person name="Shapiro H."/>
            <person name="van Tuinen D."/>
            <person name="Becard G."/>
            <person name="Bonfante P."/>
            <person name="Paszkowski U."/>
            <person name="Shachar-Hill Y.Y."/>
            <person name="Tuskan G.A."/>
            <person name="Young P.W."/>
            <person name="Sanders I.R."/>
            <person name="Henrissat B."/>
            <person name="Rensing S.A."/>
            <person name="Grigoriev I.V."/>
            <person name="Corradi N."/>
            <person name="Roux C."/>
            <person name="Martin F."/>
        </authorList>
    </citation>
    <scope>NUCLEOTIDE SEQUENCE [LARGE SCALE GENOMIC DNA]</scope>
    <source>
        <strain evidence="1 2">DAOM 197198</strain>
    </source>
</reference>
<proteinExistence type="predicted"/>
<evidence type="ECO:0000313" key="2">
    <source>
        <dbReference type="Proteomes" id="UP000018888"/>
    </source>
</evidence>
<comment type="caution">
    <text evidence="1">The sequence shown here is derived from an EMBL/GenBank/DDBJ whole genome shotgun (WGS) entry which is preliminary data.</text>
</comment>
<gene>
    <name evidence="1" type="ORF">GLOIN_2v1634303</name>
</gene>
<evidence type="ECO:0000313" key="1">
    <source>
        <dbReference type="EMBL" id="POG68672.1"/>
    </source>
</evidence>
<dbReference type="Proteomes" id="UP000018888">
    <property type="component" value="Unassembled WGS sequence"/>
</dbReference>
<dbReference type="AlphaFoldDB" id="A0A2P4PTF7"/>